<organism evidence="1 2">
    <name type="scientific">Racocetra persica</name>
    <dbReference type="NCBI Taxonomy" id="160502"/>
    <lineage>
        <taxon>Eukaryota</taxon>
        <taxon>Fungi</taxon>
        <taxon>Fungi incertae sedis</taxon>
        <taxon>Mucoromycota</taxon>
        <taxon>Glomeromycotina</taxon>
        <taxon>Glomeromycetes</taxon>
        <taxon>Diversisporales</taxon>
        <taxon>Gigasporaceae</taxon>
        <taxon>Racocetra</taxon>
    </lineage>
</organism>
<keyword evidence="2" id="KW-1185">Reference proteome</keyword>
<dbReference type="Proteomes" id="UP000789920">
    <property type="component" value="Unassembled WGS sequence"/>
</dbReference>
<name>A0ACA9RRP3_9GLOM</name>
<evidence type="ECO:0000313" key="2">
    <source>
        <dbReference type="Proteomes" id="UP000789920"/>
    </source>
</evidence>
<feature type="non-terminal residue" evidence="1">
    <location>
        <position position="86"/>
    </location>
</feature>
<accession>A0ACA9RRP3</accession>
<dbReference type="EMBL" id="CAJVQC010065776">
    <property type="protein sequence ID" value="CAG8805821.1"/>
    <property type="molecule type" value="Genomic_DNA"/>
</dbReference>
<reference evidence="1" key="1">
    <citation type="submission" date="2021-06" db="EMBL/GenBank/DDBJ databases">
        <authorList>
            <person name="Kallberg Y."/>
            <person name="Tangrot J."/>
            <person name="Rosling A."/>
        </authorList>
    </citation>
    <scope>NUCLEOTIDE SEQUENCE</scope>
    <source>
        <strain evidence="1">MA461A</strain>
    </source>
</reference>
<gene>
    <name evidence="1" type="ORF">RPERSI_LOCUS22024</name>
</gene>
<evidence type="ECO:0000313" key="1">
    <source>
        <dbReference type="EMBL" id="CAG8805821.1"/>
    </source>
</evidence>
<proteinExistence type="predicted"/>
<feature type="non-terminal residue" evidence="1">
    <location>
        <position position="1"/>
    </location>
</feature>
<sequence length="86" mass="9696">ERVSSWVVGRFVNTVFGILIKNALSHGWVPSTNQIELQSDRGSFRKIDRKGNVAKISKWIMNINSRSKENTHAHALTTPVTPVRLV</sequence>
<protein>
    <submittedName>
        <fullName evidence="1">19971_t:CDS:1</fullName>
    </submittedName>
</protein>
<comment type="caution">
    <text evidence="1">The sequence shown here is derived from an EMBL/GenBank/DDBJ whole genome shotgun (WGS) entry which is preliminary data.</text>
</comment>